<dbReference type="Gene3D" id="3.40.50.150">
    <property type="entry name" value="Vaccinia Virus protein VP39"/>
    <property type="match status" value="1"/>
</dbReference>
<evidence type="ECO:0000313" key="3">
    <source>
        <dbReference type="EMBL" id="KAJ3110645.1"/>
    </source>
</evidence>
<accession>A0AAD5SVJ7</accession>
<dbReference type="GO" id="GO:0008168">
    <property type="term" value="F:methyltransferase activity"/>
    <property type="evidence" value="ECO:0007669"/>
    <property type="project" value="TreeGrafter"/>
</dbReference>
<comment type="caution">
    <text evidence="3">The sequence shown here is derived from an EMBL/GenBank/DDBJ whole genome shotgun (WGS) entry which is preliminary data.</text>
</comment>
<reference evidence="3" key="1">
    <citation type="submission" date="2020-05" db="EMBL/GenBank/DDBJ databases">
        <title>Phylogenomic resolution of chytrid fungi.</title>
        <authorList>
            <person name="Stajich J.E."/>
            <person name="Amses K."/>
            <person name="Simmons R."/>
            <person name="Seto K."/>
            <person name="Myers J."/>
            <person name="Bonds A."/>
            <person name="Quandt C.A."/>
            <person name="Barry K."/>
            <person name="Liu P."/>
            <person name="Grigoriev I."/>
            <person name="Longcore J.E."/>
            <person name="James T.Y."/>
        </authorList>
    </citation>
    <scope>NUCLEOTIDE SEQUENCE</scope>
    <source>
        <strain evidence="3">JEL0513</strain>
    </source>
</reference>
<dbReference type="PANTHER" id="PTHR43591:SF24">
    <property type="entry name" value="2-METHOXY-6-POLYPRENYL-1,4-BENZOQUINOL METHYLASE, MITOCHONDRIAL"/>
    <property type="match status" value="1"/>
</dbReference>
<feature type="region of interest" description="Disordered" evidence="1">
    <location>
        <begin position="1"/>
        <end position="51"/>
    </location>
</feature>
<dbReference type="CDD" id="cd02440">
    <property type="entry name" value="AdoMet_MTases"/>
    <property type="match status" value="1"/>
</dbReference>
<gene>
    <name evidence="3" type="ORF">HK100_002965</name>
</gene>
<feature type="compositionally biased region" description="Polar residues" evidence="1">
    <location>
        <begin position="17"/>
        <end position="29"/>
    </location>
</feature>
<evidence type="ECO:0000259" key="2">
    <source>
        <dbReference type="Pfam" id="PF13649"/>
    </source>
</evidence>
<dbReference type="AlphaFoldDB" id="A0AAD5SVJ7"/>
<evidence type="ECO:0000313" key="4">
    <source>
        <dbReference type="Proteomes" id="UP001211907"/>
    </source>
</evidence>
<dbReference type="PANTHER" id="PTHR43591">
    <property type="entry name" value="METHYLTRANSFERASE"/>
    <property type="match status" value="1"/>
</dbReference>
<dbReference type="SUPFAM" id="SSF53335">
    <property type="entry name" value="S-adenosyl-L-methionine-dependent methyltransferases"/>
    <property type="match status" value="1"/>
</dbReference>
<dbReference type="Pfam" id="PF13649">
    <property type="entry name" value="Methyltransf_25"/>
    <property type="match status" value="1"/>
</dbReference>
<name>A0AAD5SVJ7_9FUNG</name>
<feature type="domain" description="Methyltransferase" evidence="2">
    <location>
        <begin position="132"/>
        <end position="225"/>
    </location>
</feature>
<dbReference type="EMBL" id="JADGJH010001707">
    <property type="protein sequence ID" value="KAJ3110645.1"/>
    <property type="molecule type" value="Genomic_DNA"/>
</dbReference>
<proteinExistence type="predicted"/>
<sequence length="355" mass="40086">MGANTTKLLKNKLAEPNTVSKSIADTETMQSTAASSSSDNQSNVTKSDENKSVKTILVNALEAKQWNPNNPNSWEPDMREYHSLPESDYMLPSDGDEQNRLQLQHHIFYTVFEGNIVCPAAKELVKKSGTKILDVGCADGFWLQSVKNENPLPEYHGVDISEDLVNGVSVENDGVNLTFGNVLTGLPYKDNTFDYVHQRMLVLGIPKEKFPDALRELIRVTKPGGWIELLESDMVFYKGGSYTKTLGTAFFNALDRRGLDCYAATNLPWYVWKVNEHVTKQETKTVHIPFGWGSTVGDMSGRNGNTAMLGLEDWMHKAMGISREEYRELVQNCYDEWVEMRTFGQSRTIYFQVKK</sequence>
<keyword evidence="4" id="KW-1185">Reference proteome</keyword>
<evidence type="ECO:0000256" key="1">
    <source>
        <dbReference type="SAM" id="MobiDB-lite"/>
    </source>
</evidence>
<dbReference type="InterPro" id="IPR041698">
    <property type="entry name" value="Methyltransf_25"/>
</dbReference>
<dbReference type="Proteomes" id="UP001211907">
    <property type="component" value="Unassembled WGS sequence"/>
</dbReference>
<dbReference type="InterPro" id="IPR029063">
    <property type="entry name" value="SAM-dependent_MTases_sf"/>
</dbReference>
<protein>
    <recommendedName>
        <fullName evidence="2">Methyltransferase domain-containing protein</fullName>
    </recommendedName>
</protein>
<feature type="compositionally biased region" description="Low complexity" evidence="1">
    <location>
        <begin position="30"/>
        <end position="45"/>
    </location>
</feature>
<organism evidence="3 4">
    <name type="scientific">Physocladia obscura</name>
    <dbReference type="NCBI Taxonomy" id="109957"/>
    <lineage>
        <taxon>Eukaryota</taxon>
        <taxon>Fungi</taxon>
        <taxon>Fungi incertae sedis</taxon>
        <taxon>Chytridiomycota</taxon>
        <taxon>Chytridiomycota incertae sedis</taxon>
        <taxon>Chytridiomycetes</taxon>
        <taxon>Chytridiales</taxon>
        <taxon>Chytriomycetaceae</taxon>
        <taxon>Physocladia</taxon>
    </lineage>
</organism>